<evidence type="ECO:0000256" key="1">
    <source>
        <dbReference type="SAM" id="MobiDB-lite"/>
    </source>
</evidence>
<evidence type="ECO:0000313" key="3">
    <source>
        <dbReference type="RefSeq" id="XP_039117533.1"/>
    </source>
</evidence>
<feature type="compositionally biased region" description="Acidic residues" evidence="1">
    <location>
        <begin position="102"/>
        <end position="111"/>
    </location>
</feature>
<accession>A0AB40ARE7</accession>
<gene>
    <name evidence="3" type="primary">LOC120253277</name>
</gene>
<feature type="region of interest" description="Disordered" evidence="1">
    <location>
        <begin position="29"/>
        <end position="142"/>
    </location>
</feature>
<dbReference type="GeneID" id="120253277"/>
<feature type="compositionally biased region" description="Low complexity" evidence="1">
    <location>
        <begin position="76"/>
        <end position="101"/>
    </location>
</feature>
<evidence type="ECO:0000313" key="2">
    <source>
        <dbReference type="Proteomes" id="UP001515500"/>
    </source>
</evidence>
<protein>
    <submittedName>
        <fullName evidence="3">Cold shock-induced protein TIR1-like</fullName>
    </submittedName>
</protein>
<sequence length="178" mass="18742">MNYVSVGAQLRRNRWSRAPVSVALPPAWAAAGDPRGRSVRGRASARVAPTGRVPWPDPAPQRLAQRAATGRPQRHGPTSAPGGPAAAACRASSGGYALVESSSEDDEEPAEATEAPSAAEPRITEAAPIASTDPESSTSRVHERLARLEAAVATILENQVRILERLDRDSARLSARSL</sequence>
<organism evidence="2 3">
    <name type="scientific">Dioscorea cayennensis subsp. rotundata</name>
    <name type="common">White Guinea yam</name>
    <name type="synonym">Dioscorea rotundata</name>
    <dbReference type="NCBI Taxonomy" id="55577"/>
    <lineage>
        <taxon>Eukaryota</taxon>
        <taxon>Viridiplantae</taxon>
        <taxon>Streptophyta</taxon>
        <taxon>Embryophyta</taxon>
        <taxon>Tracheophyta</taxon>
        <taxon>Spermatophyta</taxon>
        <taxon>Magnoliopsida</taxon>
        <taxon>Liliopsida</taxon>
        <taxon>Dioscoreales</taxon>
        <taxon>Dioscoreaceae</taxon>
        <taxon>Dioscorea</taxon>
    </lineage>
</organism>
<proteinExistence type="predicted"/>
<dbReference type="AlphaFoldDB" id="A0AB40ARE7"/>
<feature type="compositionally biased region" description="Low complexity" evidence="1">
    <location>
        <begin position="112"/>
        <end position="121"/>
    </location>
</feature>
<dbReference type="RefSeq" id="XP_039117533.1">
    <property type="nucleotide sequence ID" value="XM_039261599.1"/>
</dbReference>
<dbReference type="Proteomes" id="UP001515500">
    <property type="component" value="Unplaced"/>
</dbReference>
<name>A0AB40ARE7_DIOCR</name>
<keyword evidence="2" id="KW-1185">Reference proteome</keyword>
<reference evidence="3" key="1">
    <citation type="submission" date="2025-08" db="UniProtKB">
        <authorList>
            <consortium name="RefSeq"/>
        </authorList>
    </citation>
    <scope>IDENTIFICATION</scope>
</reference>